<dbReference type="InterPro" id="IPR050784">
    <property type="entry name" value="IAP"/>
</dbReference>
<name>A0A814MMW2_9BILA</name>
<keyword evidence="2" id="KW-0479">Metal-binding</keyword>
<dbReference type="AlphaFoldDB" id="A0A814MMW2"/>
<reference evidence="8" key="1">
    <citation type="submission" date="2021-02" db="EMBL/GenBank/DDBJ databases">
        <authorList>
            <person name="Nowell W R."/>
        </authorList>
    </citation>
    <scope>NUCLEOTIDE SEQUENCE</scope>
</reference>
<proteinExistence type="inferred from homology"/>
<dbReference type="OrthoDB" id="5855668at2759"/>
<organism evidence="8 10">
    <name type="scientific">Didymodactylos carnosus</name>
    <dbReference type="NCBI Taxonomy" id="1234261"/>
    <lineage>
        <taxon>Eukaryota</taxon>
        <taxon>Metazoa</taxon>
        <taxon>Spiralia</taxon>
        <taxon>Gnathifera</taxon>
        <taxon>Rotifera</taxon>
        <taxon>Eurotatoria</taxon>
        <taxon>Bdelloidea</taxon>
        <taxon>Philodinida</taxon>
        <taxon>Philodinidae</taxon>
        <taxon>Didymodactylos</taxon>
    </lineage>
</organism>
<dbReference type="Pfam" id="PF13920">
    <property type="entry name" value="zf-C3HC4_3"/>
    <property type="match status" value="1"/>
</dbReference>
<keyword evidence="10" id="KW-1185">Reference proteome</keyword>
<evidence type="ECO:0000256" key="4">
    <source>
        <dbReference type="ARBA" id="ARBA00022833"/>
    </source>
</evidence>
<dbReference type="SMART" id="SM00238">
    <property type="entry name" value="BIR"/>
    <property type="match status" value="2"/>
</dbReference>
<dbReference type="InterPro" id="IPR001370">
    <property type="entry name" value="BIR_rpt"/>
</dbReference>
<keyword evidence="3 5" id="KW-0863">Zinc-finger</keyword>
<protein>
    <recommendedName>
        <fullName evidence="7">RING-type domain-containing protein</fullName>
    </recommendedName>
</protein>
<dbReference type="GO" id="GO:0031398">
    <property type="term" value="P:positive regulation of protein ubiquitination"/>
    <property type="evidence" value="ECO:0007669"/>
    <property type="project" value="TreeGrafter"/>
</dbReference>
<dbReference type="FunFam" id="1.10.1170.10:FF:000002">
    <property type="entry name" value="Baculoviral IAP repeat containing 7"/>
    <property type="match status" value="1"/>
</dbReference>
<evidence type="ECO:0000256" key="1">
    <source>
        <dbReference type="ARBA" id="ARBA00006672"/>
    </source>
</evidence>
<dbReference type="Proteomes" id="UP000663829">
    <property type="component" value="Unassembled WGS sequence"/>
</dbReference>
<evidence type="ECO:0000256" key="5">
    <source>
        <dbReference type="PROSITE-ProRule" id="PRU00175"/>
    </source>
</evidence>
<dbReference type="EMBL" id="CAJNOQ010004906">
    <property type="protein sequence ID" value="CAF1078632.1"/>
    <property type="molecule type" value="Genomic_DNA"/>
</dbReference>
<dbReference type="PANTHER" id="PTHR10044">
    <property type="entry name" value="INHIBITOR OF APOPTOSIS"/>
    <property type="match status" value="1"/>
</dbReference>
<dbReference type="PROSITE" id="PS50143">
    <property type="entry name" value="BIR_REPEAT_2"/>
    <property type="match status" value="2"/>
</dbReference>
<dbReference type="Proteomes" id="UP000681722">
    <property type="component" value="Unassembled WGS sequence"/>
</dbReference>
<dbReference type="CDD" id="cd00022">
    <property type="entry name" value="BIR"/>
    <property type="match status" value="2"/>
</dbReference>
<accession>A0A814MMW2</accession>
<comment type="similarity">
    <text evidence="1">Belongs to the IAP family.</text>
</comment>
<dbReference type="GO" id="GO:0051726">
    <property type="term" value="P:regulation of cell cycle"/>
    <property type="evidence" value="ECO:0007669"/>
    <property type="project" value="TreeGrafter"/>
</dbReference>
<dbReference type="InterPro" id="IPR013083">
    <property type="entry name" value="Znf_RING/FYVE/PHD"/>
</dbReference>
<dbReference type="GO" id="GO:0008270">
    <property type="term" value="F:zinc ion binding"/>
    <property type="evidence" value="ECO:0007669"/>
    <property type="project" value="UniProtKB-KW"/>
</dbReference>
<feature type="region of interest" description="Disordered" evidence="6">
    <location>
        <begin position="50"/>
        <end position="78"/>
    </location>
</feature>
<evidence type="ECO:0000256" key="2">
    <source>
        <dbReference type="ARBA" id="ARBA00022723"/>
    </source>
</evidence>
<dbReference type="GO" id="GO:0005634">
    <property type="term" value="C:nucleus"/>
    <property type="evidence" value="ECO:0007669"/>
    <property type="project" value="TreeGrafter"/>
</dbReference>
<dbReference type="PANTHER" id="PTHR10044:SF139">
    <property type="entry name" value="DEATH-ASSOCIATED INHIBITOR OF APOPTOSIS 2"/>
    <property type="match status" value="1"/>
</dbReference>
<evidence type="ECO:0000313" key="9">
    <source>
        <dbReference type="EMBL" id="CAF3844806.1"/>
    </source>
</evidence>
<evidence type="ECO:0000256" key="6">
    <source>
        <dbReference type="SAM" id="MobiDB-lite"/>
    </source>
</evidence>
<evidence type="ECO:0000313" key="10">
    <source>
        <dbReference type="Proteomes" id="UP000663829"/>
    </source>
</evidence>
<dbReference type="GO" id="GO:0005737">
    <property type="term" value="C:cytoplasm"/>
    <property type="evidence" value="ECO:0007669"/>
    <property type="project" value="TreeGrafter"/>
</dbReference>
<dbReference type="InterPro" id="IPR001841">
    <property type="entry name" value="Znf_RING"/>
</dbReference>
<dbReference type="Gene3D" id="3.30.40.10">
    <property type="entry name" value="Zinc/RING finger domain, C3HC4 (zinc finger)"/>
    <property type="match status" value="1"/>
</dbReference>
<gene>
    <name evidence="8" type="ORF">GPM918_LOCUS17654</name>
    <name evidence="9" type="ORF">SRO942_LOCUS17651</name>
</gene>
<comment type="caution">
    <text evidence="8">The sequence shown here is derived from an EMBL/GenBank/DDBJ whole genome shotgun (WGS) entry which is preliminary data.</text>
</comment>
<evidence type="ECO:0000313" key="8">
    <source>
        <dbReference type="EMBL" id="CAF1078632.1"/>
    </source>
</evidence>
<dbReference type="SUPFAM" id="SSF57924">
    <property type="entry name" value="Inhibitor of apoptosis (IAP) repeat"/>
    <property type="match status" value="2"/>
</dbReference>
<dbReference type="Gene3D" id="1.10.1170.10">
    <property type="entry name" value="Inhibitor Of Apoptosis Protein (2mihbC-IAP-1), Chain A"/>
    <property type="match status" value="2"/>
</dbReference>
<feature type="domain" description="RING-type" evidence="7">
    <location>
        <begin position="506"/>
        <end position="541"/>
    </location>
</feature>
<keyword evidence="4" id="KW-0862">Zinc</keyword>
<dbReference type="GO" id="GO:0061630">
    <property type="term" value="F:ubiquitin protein ligase activity"/>
    <property type="evidence" value="ECO:0007669"/>
    <property type="project" value="TreeGrafter"/>
</dbReference>
<evidence type="ECO:0000256" key="3">
    <source>
        <dbReference type="ARBA" id="ARBA00022771"/>
    </source>
</evidence>
<dbReference type="GO" id="GO:0043066">
    <property type="term" value="P:negative regulation of apoptotic process"/>
    <property type="evidence" value="ECO:0007669"/>
    <property type="project" value="TreeGrafter"/>
</dbReference>
<dbReference type="EMBL" id="CAJOBC010004906">
    <property type="protein sequence ID" value="CAF3844806.1"/>
    <property type="molecule type" value="Genomic_DNA"/>
</dbReference>
<dbReference type="PROSITE" id="PS50089">
    <property type="entry name" value="ZF_RING_2"/>
    <property type="match status" value="1"/>
</dbReference>
<feature type="compositionally biased region" description="Polar residues" evidence="6">
    <location>
        <begin position="62"/>
        <end position="78"/>
    </location>
</feature>
<sequence length="552" mass="61533">METPPIIETQCNLRKEIHPENFGSSITDLNQASNAMESHSEAVIKAQKLQTEASAHADQATRLMQQHSEPDSTPSSTTVRDFTELDTIRAIRERTFSHWPHKVPSKKQIIEAGFFGCNVGDRVICIYCNIICQQWMAHSDDPAEIHKTLSPNCSYVKSVLGKNILSNNIRIVNEIIDPSSQMTSMNDNISPASTSYPLHCDEIVLTAACNVSYIEIPKRQASFATWSNELLPSVDDLVKSGFYYTGVKTIVTCFYCNGSLQNWGQTDNPMVEHARWFPHCAYARQLCGDYLYQKIQDAKLATQEFSREKEQELKGFSISNINGNSKSNNSVNGSTMNRTVSKILDEATLSKLVAARLDLPISQSLLSKKFKLSIIKRCYEDQLRLKHDDFVSDSDLLLACVILQKQIDYIDGKTENIIIPSIYMKKVREHATKKAMETENNESQNGQLSALSSSARDANVIALTNESCTSTSTASSMDLSSVAKPTTKPQGKIKQQDQANDVSNLCVICFADEKRLACIPCGHLATCVPCGHSLRTCPICRRDIDAFVRVYI</sequence>
<dbReference type="GO" id="GO:0043027">
    <property type="term" value="F:cysteine-type endopeptidase inhibitor activity involved in apoptotic process"/>
    <property type="evidence" value="ECO:0007669"/>
    <property type="project" value="TreeGrafter"/>
</dbReference>
<evidence type="ECO:0000259" key="7">
    <source>
        <dbReference type="PROSITE" id="PS50089"/>
    </source>
</evidence>
<dbReference type="Pfam" id="PF00653">
    <property type="entry name" value="BIR"/>
    <property type="match status" value="2"/>
</dbReference>